<dbReference type="NCBIfam" id="TIGR03700">
    <property type="entry name" value="mena_SCO4494"/>
    <property type="match status" value="1"/>
</dbReference>
<keyword evidence="11" id="KW-1185">Reference proteome</keyword>
<keyword evidence="4 6" id="KW-0408">Iron</keyword>
<proteinExistence type="inferred from homology"/>
<evidence type="ECO:0000313" key="11">
    <source>
        <dbReference type="Proteomes" id="UP000008635"/>
    </source>
</evidence>
<dbReference type="SFLD" id="SFLDG01064">
    <property type="entry name" value="F420__menaquinone_cofactor_bio"/>
    <property type="match status" value="1"/>
</dbReference>
<evidence type="ECO:0000256" key="6">
    <source>
        <dbReference type="HAMAP-Rule" id="MF_00993"/>
    </source>
</evidence>
<dbReference type="EC" id="2.5.1.120" evidence="6"/>
<dbReference type="PANTHER" id="PTHR43076:SF7">
    <property type="entry name" value="AMINODEOXYFUTALOSINE SYNTHASE"/>
    <property type="match status" value="1"/>
</dbReference>
<dbReference type="InterPro" id="IPR020050">
    <property type="entry name" value="FO_synthase_su2"/>
</dbReference>
<comment type="pathway">
    <text evidence="6">Quinol/quinone metabolism; menaquinone biosynthesis.</text>
</comment>
<dbReference type="GO" id="GO:0009234">
    <property type="term" value="P:menaquinone biosynthetic process"/>
    <property type="evidence" value="ECO:0007669"/>
    <property type="project" value="UniProtKB-UniRule"/>
</dbReference>
<gene>
    <name evidence="6" type="primary">mqnE</name>
    <name evidence="10" type="ordered locus">Deima_2581</name>
</gene>
<dbReference type="OrthoDB" id="9802027at2"/>
<name>E8UAX6_DEIML</name>
<dbReference type="Gene3D" id="3.20.20.70">
    <property type="entry name" value="Aldolase class I"/>
    <property type="match status" value="1"/>
</dbReference>
<dbReference type="eggNOG" id="COG1060">
    <property type="taxonomic scope" value="Bacteria"/>
</dbReference>
<organism evidence="10 11">
    <name type="scientific">Deinococcus maricopensis (strain DSM 21211 / LMG 22137 / NRRL B-23946 / LB-34)</name>
    <dbReference type="NCBI Taxonomy" id="709986"/>
    <lineage>
        <taxon>Bacteria</taxon>
        <taxon>Thermotogati</taxon>
        <taxon>Deinococcota</taxon>
        <taxon>Deinococci</taxon>
        <taxon>Deinococcales</taxon>
        <taxon>Deinococcaceae</taxon>
        <taxon>Deinococcus</taxon>
    </lineage>
</organism>
<dbReference type="Pfam" id="PF19288">
    <property type="entry name" value="CofH_C"/>
    <property type="match status" value="1"/>
</dbReference>
<dbReference type="GO" id="GO:0005506">
    <property type="term" value="F:iron ion binding"/>
    <property type="evidence" value="ECO:0007669"/>
    <property type="project" value="UniProtKB-UniRule"/>
</dbReference>
<evidence type="ECO:0000256" key="3">
    <source>
        <dbReference type="ARBA" id="ARBA00022723"/>
    </source>
</evidence>
<dbReference type="PANTHER" id="PTHR43076">
    <property type="entry name" value="FO SYNTHASE (COFH)"/>
    <property type="match status" value="1"/>
</dbReference>
<dbReference type="SFLD" id="SFLDF00343">
    <property type="entry name" value="aminofutalosine_synthase_(mqnE"/>
    <property type="match status" value="1"/>
</dbReference>
<dbReference type="GO" id="GO:0102573">
    <property type="term" value="F:aminodeoxyfutalosine synthase activity"/>
    <property type="evidence" value="ECO:0007669"/>
    <property type="project" value="UniProtKB-EC"/>
</dbReference>
<dbReference type="InterPro" id="IPR034405">
    <property type="entry name" value="F420"/>
</dbReference>
<evidence type="ECO:0000256" key="2">
    <source>
        <dbReference type="ARBA" id="ARBA00022691"/>
    </source>
</evidence>
<dbReference type="NCBIfam" id="TIGR00423">
    <property type="entry name" value="CofH family radical SAM protein"/>
    <property type="match status" value="1"/>
</dbReference>
<feature type="binding site" evidence="6 7">
    <location>
        <position position="73"/>
    </location>
    <ligand>
        <name>[4Fe-4S] cluster</name>
        <dbReference type="ChEBI" id="CHEBI:49883"/>
        <note>4Fe-4S-S-AdoMet</note>
    </ligand>
</feature>
<dbReference type="GO" id="GO:0051539">
    <property type="term" value="F:4 iron, 4 sulfur cluster binding"/>
    <property type="evidence" value="ECO:0007669"/>
    <property type="project" value="UniProtKB-KW"/>
</dbReference>
<feature type="binding site" evidence="6 7">
    <location>
        <position position="69"/>
    </location>
    <ligand>
        <name>[4Fe-4S] cluster</name>
        <dbReference type="ChEBI" id="CHEBI:49883"/>
        <note>4Fe-4S-S-AdoMet</note>
    </ligand>
</feature>
<dbReference type="PIRSF" id="PIRSF004762">
    <property type="entry name" value="CHP00423"/>
    <property type="match status" value="1"/>
</dbReference>
<comment type="similarity">
    <text evidence="6">Belongs to the radical SAM superfamily. MqnE family.</text>
</comment>
<feature type="binding site" evidence="8">
    <location>
        <position position="181"/>
    </location>
    <ligand>
        <name>S-adenosyl-L-methionine</name>
        <dbReference type="ChEBI" id="CHEBI:59789"/>
    </ligand>
</feature>
<dbReference type="HAMAP" id="MF_00993">
    <property type="entry name" value="MqnE"/>
    <property type="match status" value="1"/>
</dbReference>
<evidence type="ECO:0000313" key="10">
    <source>
        <dbReference type="EMBL" id="ADV68215.1"/>
    </source>
</evidence>
<keyword evidence="5 6" id="KW-0411">Iron-sulfur</keyword>
<reference evidence="10 11" key="1">
    <citation type="journal article" date="2011" name="Stand. Genomic Sci.">
        <title>Complete genome sequence of Deinococcus maricopensis type strain (LB-34).</title>
        <authorList>
            <person name="Pukall R."/>
            <person name="Zeytun A."/>
            <person name="Lucas S."/>
            <person name="Lapidus A."/>
            <person name="Hammon N."/>
            <person name="Deshpande S."/>
            <person name="Nolan M."/>
            <person name="Cheng J.F."/>
            <person name="Pitluck S."/>
            <person name="Liolios K."/>
            <person name="Pagani I."/>
            <person name="Mikhailova N."/>
            <person name="Ivanova N."/>
            <person name="Mavromatis K."/>
            <person name="Pati A."/>
            <person name="Tapia R."/>
            <person name="Han C."/>
            <person name="Goodwin L."/>
            <person name="Chen A."/>
            <person name="Palaniappan K."/>
            <person name="Land M."/>
            <person name="Hauser L."/>
            <person name="Chang Y.J."/>
            <person name="Jeffries C.D."/>
            <person name="Brambilla E.M."/>
            <person name="Rohde M."/>
            <person name="Goker M."/>
            <person name="Detter J.C."/>
            <person name="Woyke T."/>
            <person name="Bristow J."/>
            <person name="Eisen J.A."/>
            <person name="Markowitz V."/>
            <person name="Hugenholtz P."/>
            <person name="Kyrpides N.C."/>
            <person name="Klenk H.P."/>
        </authorList>
    </citation>
    <scope>NUCLEOTIDE SEQUENCE [LARGE SCALE GENOMIC DNA]</scope>
    <source>
        <strain evidence="11">DSM 21211 / LMG 22137 / NRRL B-23946 / LB-34</strain>
    </source>
</reference>
<feature type="binding site" evidence="8">
    <location>
        <position position="75"/>
    </location>
    <ligand>
        <name>S-adenosyl-L-methionine</name>
        <dbReference type="ChEBI" id="CHEBI:59789"/>
    </ligand>
</feature>
<evidence type="ECO:0000256" key="8">
    <source>
        <dbReference type="PIRSR" id="PIRSR004762-2"/>
    </source>
</evidence>
<dbReference type="RefSeq" id="WP_013557719.1">
    <property type="nucleotide sequence ID" value="NC_014958.1"/>
</dbReference>
<evidence type="ECO:0000259" key="9">
    <source>
        <dbReference type="PROSITE" id="PS51918"/>
    </source>
</evidence>
<keyword evidence="6" id="KW-0474">Menaquinone biosynthesis</keyword>
<feature type="binding site" evidence="6 7">
    <location>
        <position position="76"/>
    </location>
    <ligand>
        <name>[4Fe-4S] cluster</name>
        <dbReference type="ChEBI" id="CHEBI:49883"/>
        <note>4Fe-4S-S-AdoMet</note>
    </ligand>
</feature>
<evidence type="ECO:0000256" key="4">
    <source>
        <dbReference type="ARBA" id="ARBA00023004"/>
    </source>
</evidence>
<dbReference type="HOGENOM" id="CLU_040406_0_0_0"/>
<dbReference type="SFLD" id="SFLDS00029">
    <property type="entry name" value="Radical_SAM"/>
    <property type="match status" value="1"/>
</dbReference>
<dbReference type="SFLD" id="SFLDG01389">
    <property type="entry name" value="menaquinone_synthsis_involved"/>
    <property type="match status" value="1"/>
</dbReference>
<dbReference type="STRING" id="709986.Deima_2581"/>
<evidence type="ECO:0000256" key="7">
    <source>
        <dbReference type="PIRSR" id="PIRSR004762-1"/>
    </source>
</evidence>
<evidence type="ECO:0000256" key="5">
    <source>
        <dbReference type="ARBA" id="ARBA00023014"/>
    </source>
</evidence>
<feature type="domain" description="Radical SAM core" evidence="9">
    <location>
        <begin position="55"/>
        <end position="297"/>
    </location>
</feature>
<dbReference type="GO" id="GO:0044689">
    <property type="term" value="F:7,8-didemethyl-8-hydroxy-5-deazariboflavin synthase activity"/>
    <property type="evidence" value="ECO:0007669"/>
    <property type="project" value="TreeGrafter"/>
</dbReference>
<dbReference type="EMBL" id="CP002454">
    <property type="protein sequence ID" value="ADV68215.1"/>
    <property type="molecule type" value="Genomic_DNA"/>
</dbReference>
<dbReference type="InterPro" id="IPR022432">
    <property type="entry name" value="MqnE"/>
</dbReference>
<keyword evidence="1 6" id="KW-0004">4Fe-4S</keyword>
<dbReference type="Proteomes" id="UP000008635">
    <property type="component" value="Chromosome"/>
</dbReference>
<dbReference type="InterPro" id="IPR058240">
    <property type="entry name" value="rSAM_sf"/>
</dbReference>
<reference evidence="11" key="2">
    <citation type="submission" date="2011-01" db="EMBL/GenBank/DDBJ databases">
        <title>The complete genome of Deinococcus maricopensis DSM 21211.</title>
        <authorList>
            <consortium name="US DOE Joint Genome Institute (JGI-PGF)"/>
            <person name="Lucas S."/>
            <person name="Copeland A."/>
            <person name="Lapidus A."/>
            <person name="Goodwin L."/>
            <person name="Pitluck S."/>
            <person name="Kyrpides N."/>
            <person name="Mavromatis K."/>
            <person name="Pagani I."/>
            <person name="Ivanova N."/>
            <person name="Ovchinnikova G."/>
            <person name="Zeytun A."/>
            <person name="Detter J.C."/>
            <person name="Han C."/>
            <person name="Land M."/>
            <person name="Hauser L."/>
            <person name="Markowitz V."/>
            <person name="Cheng J.-F."/>
            <person name="Hugenholtz P."/>
            <person name="Woyke T."/>
            <person name="Wu D."/>
            <person name="Pukall R."/>
            <person name="Gehrich-Schroeter G."/>
            <person name="Brambilla E."/>
            <person name="Klenk H.-P."/>
            <person name="Eisen J.A."/>
        </authorList>
    </citation>
    <scope>NUCLEOTIDE SEQUENCE [LARGE SCALE GENOMIC DNA]</scope>
    <source>
        <strain evidence="11">DSM 21211 / LMG 22137 / NRRL B-23946 / LB-34</strain>
    </source>
</reference>
<dbReference type="CDD" id="cd01335">
    <property type="entry name" value="Radical_SAM"/>
    <property type="match status" value="1"/>
</dbReference>
<dbReference type="PROSITE" id="PS51918">
    <property type="entry name" value="RADICAL_SAM"/>
    <property type="match status" value="1"/>
</dbReference>
<dbReference type="UniPathway" id="UPA00079"/>
<comment type="cofactor">
    <cofactor evidence="6 7">
        <name>[4Fe-4S] cluster</name>
        <dbReference type="ChEBI" id="CHEBI:49883"/>
    </cofactor>
    <text evidence="6 7">Binds 1 [4Fe-4S] cluster. The cluster is coordinated with 3 cysteines and an exchangeable S-adenosyl-L-methionine.</text>
</comment>
<comment type="function">
    <text evidence="6">Radical SAM enzyme that catalyzes the addition of the adenosyl radical to the double bond of 3-[(1-carboxyvinyl)oxy]benzoate, leading to aminodeoxyfutalosine (AFL), a key intermediate in the formation of menaquinone (MK, vitamin K2) from chorismate.</text>
</comment>
<dbReference type="AlphaFoldDB" id="E8UAX6"/>
<keyword evidence="3 6" id="KW-0479">Metal-binding</keyword>
<sequence length="379" mass="42590">MIAPRDPRLAPIADKVLRGERLNFQDGLTLYATPDLNTLMRLANLTRERLHGDKTYFVHSMRLEFTNLCYVGCTFCAFAARKGEERAWDYDADTVVEKVREKYVPGLTELHMSSGHHPNRPWSFYPEMVSKLRANFPDLQVKAFTAAEIEHLSKISKKPTLDVLRELQAAGLAAMPGGGAEIFADRVRRQVAKNKVKAEKWLQIHREAHSLGLRTNATMLYGHIETLEERLDHMHRLRELQDASLADFGGGLHAFIPLAFQPMGNSLAQNLGKTEYTTGLDDLRNLAVARLYLDNVPHIKGYWVMIGSELTQISLDWGVSDIDGTILEEHIAHAAGAQSPMSLSQQKMIRMIQQAGRTPVLRDAFYNELQVFGAAQAAD</sequence>
<dbReference type="KEGG" id="dmr:Deima_2581"/>
<dbReference type="InterPro" id="IPR007197">
    <property type="entry name" value="rSAM"/>
</dbReference>
<evidence type="ECO:0000256" key="1">
    <source>
        <dbReference type="ARBA" id="ARBA00022485"/>
    </source>
</evidence>
<accession>E8UAX6</accession>
<keyword evidence="6" id="KW-0808">Transferase</keyword>
<dbReference type="Pfam" id="PF04055">
    <property type="entry name" value="Radical_SAM"/>
    <property type="match status" value="1"/>
</dbReference>
<dbReference type="SUPFAM" id="SSF102114">
    <property type="entry name" value="Radical SAM enzymes"/>
    <property type="match status" value="1"/>
</dbReference>
<keyword evidence="2 6" id="KW-0949">S-adenosyl-L-methionine</keyword>
<comment type="catalytic activity">
    <reaction evidence="6">
        <text>3-[(1-carboxyvinyl)-oxy]benzoate + S-adenosyl-L-methionine + H2O = 6-amino-6-deoxyfutalosine + hydrogencarbonate + L-methionine + H(+)</text>
        <dbReference type="Rhea" id="RHEA:33075"/>
        <dbReference type="ChEBI" id="CHEBI:15377"/>
        <dbReference type="ChEBI" id="CHEBI:15378"/>
        <dbReference type="ChEBI" id="CHEBI:17544"/>
        <dbReference type="ChEBI" id="CHEBI:57844"/>
        <dbReference type="ChEBI" id="CHEBI:59789"/>
        <dbReference type="ChEBI" id="CHEBI:64286"/>
        <dbReference type="ChEBI" id="CHEBI:76981"/>
        <dbReference type="EC" id="2.5.1.120"/>
    </reaction>
</comment>
<dbReference type="InterPro" id="IPR045567">
    <property type="entry name" value="CofH/MnqC-like_C"/>
</dbReference>
<dbReference type="InterPro" id="IPR013785">
    <property type="entry name" value="Aldolase_TIM"/>
</dbReference>
<protein>
    <recommendedName>
        <fullName evidence="6">Aminodeoxyfutalosine synthase</fullName>
        <shortName evidence="6">AFL synthase</shortName>
        <shortName evidence="6">Aminofutalosine synthase</shortName>
        <ecNumber evidence="6">2.5.1.120</ecNumber>
    </recommendedName>
    <alternativeName>
        <fullName evidence="6">Menaquinone biosynthetic enzyme MqnE</fullName>
    </alternativeName>
</protein>